<name>A0A396GP76_MEDTR</name>
<dbReference type="Gramene" id="rna48622">
    <property type="protein sequence ID" value="RHN42208.1"/>
    <property type="gene ID" value="gene48622"/>
</dbReference>
<comment type="caution">
    <text evidence="1">The sequence shown here is derived from an EMBL/GenBank/DDBJ whole genome shotgun (WGS) entry which is preliminary data.</text>
</comment>
<dbReference type="Proteomes" id="UP000265566">
    <property type="component" value="Chromosome 8"/>
</dbReference>
<sequence length="43" mass="5025">MQNTIFIHSTTNHHITLHLSNRLCLTSYHTLIYMTLSPNNKTI</sequence>
<accession>A0A396GP76</accession>
<organism evidence="1">
    <name type="scientific">Medicago truncatula</name>
    <name type="common">Barrel medic</name>
    <name type="synonym">Medicago tribuloides</name>
    <dbReference type="NCBI Taxonomy" id="3880"/>
    <lineage>
        <taxon>Eukaryota</taxon>
        <taxon>Viridiplantae</taxon>
        <taxon>Streptophyta</taxon>
        <taxon>Embryophyta</taxon>
        <taxon>Tracheophyta</taxon>
        <taxon>Spermatophyta</taxon>
        <taxon>Magnoliopsida</taxon>
        <taxon>eudicotyledons</taxon>
        <taxon>Gunneridae</taxon>
        <taxon>Pentapetalae</taxon>
        <taxon>rosids</taxon>
        <taxon>fabids</taxon>
        <taxon>Fabales</taxon>
        <taxon>Fabaceae</taxon>
        <taxon>Papilionoideae</taxon>
        <taxon>50 kb inversion clade</taxon>
        <taxon>NPAAA clade</taxon>
        <taxon>Hologalegina</taxon>
        <taxon>IRL clade</taxon>
        <taxon>Trifolieae</taxon>
        <taxon>Medicago</taxon>
    </lineage>
</organism>
<protein>
    <submittedName>
        <fullName evidence="1">Uncharacterized protein</fullName>
    </submittedName>
</protein>
<evidence type="ECO:0000313" key="1">
    <source>
        <dbReference type="EMBL" id="RHN42208.1"/>
    </source>
</evidence>
<dbReference type="AlphaFoldDB" id="A0A396GP76"/>
<reference evidence="1" key="1">
    <citation type="journal article" date="2018" name="Nat. Plants">
        <title>Whole-genome landscape of Medicago truncatula symbiotic genes.</title>
        <authorList>
            <person name="Pecrix Y."/>
            <person name="Gamas P."/>
            <person name="Carrere S."/>
        </authorList>
    </citation>
    <scope>NUCLEOTIDE SEQUENCE</scope>
    <source>
        <tissue evidence="1">Leaves</tissue>
    </source>
</reference>
<gene>
    <name evidence="1" type="ORF">MtrunA17_Chr8g0374381</name>
</gene>
<proteinExistence type="predicted"/>
<dbReference type="EMBL" id="PSQE01000008">
    <property type="protein sequence ID" value="RHN42208.1"/>
    <property type="molecule type" value="Genomic_DNA"/>
</dbReference>